<name>A0ABR2P472_9ROSI</name>
<evidence type="ECO:0000313" key="1">
    <source>
        <dbReference type="EMBL" id="KAK8983149.1"/>
    </source>
</evidence>
<dbReference type="EMBL" id="JBBPBN010000082">
    <property type="protein sequence ID" value="KAK8983149.1"/>
    <property type="molecule type" value="Genomic_DNA"/>
</dbReference>
<dbReference type="InterPro" id="IPR023282">
    <property type="entry name" value="HMG_CoA_Rdtase_N"/>
</dbReference>
<accession>A0ABR2P472</accession>
<gene>
    <name evidence="1" type="ORF">V6N11_057903</name>
</gene>
<keyword evidence="2" id="KW-1185">Reference proteome</keyword>
<organism evidence="1 2">
    <name type="scientific">Hibiscus sabdariffa</name>
    <name type="common">roselle</name>
    <dbReference type="NCBI Taxonomy" id="183260"/>
    <lineage>
        <taxon>Eukaryota</taxon>
        <taxon>Viridiplantae</taxon>
        <taxon>Streptophyta</taxon>
        <taxon>Embryophyta</taxon>
        <taxon>Tracheophyta</taxon>
        <taxon>Spermatophyta</taxon>
        <taxon>Magnoliopsida</taxon>
        <taxon>eudicotyledons</taxon>
        <taxon>Gunneridae</taxon>
        <taxon>Pentapetalae</taxon>
        <taxon>rosids</taxon>
        <taxon>malvids</taxon>
        <taxon>Malvales</taxon>
        <taxon>Malvaceae</taxon>
        <taxon>Malvoideae</taxon>
        <taxon>Hibiscus</taxon>
    </lineage>
</organism>
<protein>
    <submittedName>
        <fullName evidence="1">Uncharacterized protein</fullName>
    </submittedName>
</protein>
<comment type="caution">
    <text evidence="1">The sequence shown here is derived from an EMBL/GenBank/DDBJ whole genome shotgun (WGS) entry which is preliminary data.</text>
</comment>
<dbReference type="Gene3D" id="1.10.3270.10">
    <property type="entry name" value="HMGR, N-terminal domain"/>
    <property type="match status" value="1"/>
</dbReference>
<reference evidence="1 2" key="1">
    <citation type="journal article" date="2024" name="G3 (Bethesda)">
        <title>Genome assembly of Hibiscus sabdariffa L. provides insights into metabolisms of medicinal natural products.</title>
        <authorList>
            <person name="Kim T."/>
        </authorList>
    </citation>
    <scope>NUCLEOTIDE SEQUENCE [LARGE SCALE GENOMIC DNA]</scope>
    <source>
        <strain evidence="1">TK-2024</strain>
        <tissue evidence="1">Old leaves</tissue>
    </source>
</reference>
<evidence type="ECO:0000313" key="2">
    <source>
        <dbReference type="Proteomes" id="UP001396334"/>
    </source>
</evidence>
<dbReference type="Proteomes" id="UP001396334">
    <property type="component" value="Unassembled WGS sequence"/>
</dbReference>
<proteinExistence type="predicted"/>
<sequence>MVCFRPSPDVWISKDEEENEVLLYKEDARKVPCGQALDCSLPPLLAQASILSTHEVFEENDVTVLMEEDDEIIKFVVAGSTPSYSLESKLCDCKRAAAIKREARRCTDRVKEEDGGSLVLMWHFTVLTWQFTISDESLLFVSSSSNAFESTTSDTYLGWNKASEIVIDGGGEVETVERTDKVITVILLGWLGGYDSSGIHAVNFLVKLRDFLCLDPISILDHRIIDLKNGLITWGSDKEEDDCERCFIFQTFSNTRWLGELIHSMLI</sequence>